<comment type="caution">
    <text evidence="4">The sequence shown here is derived from an EMBL/GenBank/DDBJ whole genome shotgun (WGS) entry which is preliminary data.</text>
</comment>
<keyword evidence="2" id="KW-0472">Membrane</keyword>
<evidence type="ECO:0000256" key="2">
    <source>
        <dbReference type="SAM" id="Phobius"/>
    </source>
</evidence>
<evidence type="ECO:0000313" key="4">
    <source>
        <dbReference type="EMBL" id="GAA4305457.1"/>
    </source>
</evidence>
<keyword evidence="2" id="KW-0812">Transmembrane</keyword>
<feature type="transmembrane region" description="Helical" evidence="2">
    <location>
        <begin position="166"/>
        <end position="184"/>
    </location>
</feature>
<reference evidence="5" key="1">
    <citation type="journal article" date="2019" name="Int. J. Syst. Evol. Microbiol.">
        <title>The Global Catalogue of Microorganisms (GCM) 10K type strain sequencing project: providing services to taxonomists for standard genome sequencing and annotation.</title>
        <authorList>
            <consortium name="The Broad Institute Genomics Platform"/>
            <consortium name="The Broad Institute Genome Sequencing Center for Infectious Disease"/>
            <person name="Wu L."/>
            <person name="Ma J."/>
        </authorList>
    </citation>
    <scope>NUCLEOTIDE SEQUENCE [LARGE SCALE GENOMIC DNA]</scope>
    <source>
        <strain evidence="5">JCM 31290</strain>
    </source>
</reference>
<feature type="transmembrane region" description="Helical" evidence="2">
    <location>
        <begin position="35"/>
        <end position="53"/>
    </location>
</feature>
<dbReference type="Proteomes" id="UP001501115">
    <property type="component" value="Unassembled WGS sequence"/>
</dbReference>
<proteinExistence type="predicted"/>
<feature type="transmembrane region" description="Helical" evidence="2">
    <location>
        <begin position="85"/>
        <end position="107"/>
    </location>
</feature>
<feature type="transmembrane region" description="Helical" evidence="2">
    <location>
        <begin position="196"/>
        <end position="218"/>
    </location>
</feature>
<name>A0ABP8FJT5_9ACTN</name>
<evidence type="ECO:0000313" key="5">
    <source>
        <dbReference type="Proteomes" id="UP001501115"/>
    </source>
</evidence>
<gene>
    <name evidence="4" type="ORF">GCM10023086_23250</name>
</gene>
<evidence type="ECO:0000256" key="1">
    <source>
        <dbReference type="SAM" id="MobiDB-lite"/>
    </source>
</evidence>
<feature type="domain" description="DUF4328" evidence="3">
    <location>
        <begin position="93"/>
        <end position="223"/>
    </location>
</feature>
<feature type="region of interest" description="Disordered" evidence="1">
    <location>
        <begin position="1"/>
        <end position="25"/>
    </location>
</feature>
<feature type="transmembrane region" description="Helical" evidence="2">
    <location>
        <begin position="128"/>
        <end position="146"/>
    </location>
</feature>
<keyword evidence="5" id="KW-1185">Reference proteome</keyword>
<evidence type="ECO:0000259" key="3">
    <source>
        <dbReference type="Pfam" id="PF14219"/>
    </source>
</evidence>
<accession>A0ABP8FJT5</accession>
<keyword evidence="2" id="KW-1133">Transmembrane helix</keyword>
<sequence>MSAQQPPITPVNPGPPAPPPAPDGALRPIRGAARCAIAALALATVAWAARAVWHIRLAMAGSPASGPPDQGDGVHRLPTALEDSYHVVSSAGDAATVICAVAFLLWLDRVRDNARALSGTKPRYAYPWLFLGWIVPVMNLWVPRGMVADVHSSVFPDRRLPAVVNWWWGLWLAGLVGGVGLIYADPTDEVIARAYTGVVPLLVADLAIVAAAATAALMTRTLTTAQQQYMDEAPRPAA</sequence>
<feature type="compositionally biased region" description="Pro residues" evidence="1">
    <location>
        <begin position="7"/>
        <end position="22"/>
    </location>
</feature>
<organism evidence="4 5">
    <name type="scientific">Streptomyces venetus</name>
    <dbReference type="NCBI Taxonomy" id="1701086"/>
    <lineage>
        <taxon>Bacteria</taxon>
        <taxon>Bacillati</taxon>
        <taxon>Actinomycetota</taxon>
        <taxon>Actinomycetes</taxon>
        <taxon>Kitasatosporales</taxon>
        <taxon>Streptomycetaceae</taxon>
        <taxon>Streptomyces</taxon>
    </lineage>
</organism>
<protein>
    <recommendedName>
        <fullName evidence="3">DUF4328 domain-containing protein</fullName>
    </recommendedName>
</protein>
<dbReference type="InterPro" id="IPR025565">
    <property type="entry name" value="DUF4328"/>
</dbReference>
<dbReference type="EMBL" id="BAABET010000003">
    <property type="protein sequence ID" value="GAA4305457.1"/>
    <property type="molecule type" value="Genomic_DNA"/>
</dbReference>
<dbReference type="Pfam" id="PF14219">
    <property type="entry name" value="DUF4328"/>
    <property type="match status" value="1"/>
</dbReference>